<dbReference type="SUPFAM" id="SSF88723">
    <property type="entry name" value="PIN domain-like"/>
    <property type="match status" value="1"/>
</dbReference>
<feature type="domain" description="PIN" evidence="1">
    <location>
        <begin position="16"/>
        <end position="129"/>
    </location>
</feature>
<evidence type="ECO:0000313" key="3">
    <source>
        <dbReference type="Proteomes" id="UP001328733"/>
    </source>
</evidence>
<keyword evidence="3" id="KW-1185">Reference proteome</keyword>
<dbReference type="Proteomes" id="UP001328733">
    <property type="component" value="Unassembled WGS sequence"/>
</dbReference>
<comment type="caution">
    <text evidence="2">The sequence shown here is derived from an EMBL/GenBank/DDBJ whole genome shotgun (WGS) entry which is preliminary data.</text>
</comment>
<dbReference type="AlphaFoldDB" id="A0AAW9QZJ5"/>
<organism evidence="2 3">
    <name type="scientific">Pannus brasiliensis CCIBt3594</name>
    <dbReference type="NCBI Taxonomy" id="1427578"/>
    <lineage>
        <taxon>Bacteria</taxon>
        <taxon>Bacillati</taxon>
        <taxon>Cyanobacteriota</taxon>
        <taxon>Cyanophyceae</taxon>
        <taxon>Oscillatoriophycideae</taxon>
        <taxon>Chroococcales</taxon>
        <taxon>Microcystaceae</taxon>
        <taxon>Pannus</taxon>
    </lineage>
</organism>
<sequence>MIGKDRQALVRVETLYLETSILGYLTARSTPNPIVTANIEVTKEWWRSRRSAFEIYVSRAVLNEVSRGDAEMAALRLDFIRGFRLLGIDRSVEELAARFLLETNLPPKAEIDALHIATATVHRMNYLLTWNCKHIANATIGRKLRQISLDLGYELPIICTPYELLAE</sequence>
<dbReference type="Gene3D" id="3.40.50.1010">
    <property type="entry name" value="5'-nuclease"/>
    <property type="match status" value="1"/>
</dbReference>
<gene>
    <name evidence="2" type="ORF">V0288_19160</name>
</gene>
<name>A0AAW9QZJ5_9CHRO</name>
<protein>
    <submittedName>
        <fullName evidence="2">Type II toxin-antitoxin system VapC family toxin</fullName>
    </submittedName>
</protein>
<dbReference type="InterPro" id="IPR029060">
    <property type="entry name" value="PIN-like_dom_sf"/>
</dbReference>
<dbReference type="EMBL" id="JBAFSM010000043">
    <property type="protein sequence ID" value="MEG3439253.1"/>
    <property type="molecule type" value="Genomic_DNA"/>
</dbReference>
<dbReference type="InterPro" id="IPR002716">
    <property type="entry name" value="PIN_dom"/>
</dbReference>
<dbReference type="CDD" id="cd18687">
    <property type="entry name" value="PIN_VapC-like"/>
    <property type="match status" value="1"/>
</dbReference>
<evidence type="ECO:0000313" key="2">
    <source>
        <dbReference type="EMBL" id="MEG3439253.1"/>
    </source>
</evidence>
<reference evidence="2 3" key="1">
    <citation type="submission" date="2024-01" db="EMBL/GenBank/DDBJ databases">
        <title>Genomic insights into the taxonomy and metabolism of the cyanobacterium Pannus brasiliensis CCIBt3594.</title>
        <authorList>
            <person name="Machado M."/>
            <person name="Botero N.B."/>
            <person name="Andreote A.P.D."/>
            <person name="Feitosa A.M.T."/>
            <person name="Popin R."/>
            <person name="Sivonen K."/>
            <person name="Fiore M.F."/>
        </authorList>
    </citation>
    <scope>NUCLEOTIDE SEQUENCE [LARGE SCALE GENOMIC DNA]</scope>
    <source>
        <strain evidence="2 3">CCIBt3594</strain>
    </source>
</reference>
<accession>A0AAW9QZJ5</accession>
<dbReference type="RefSeq" id="WP_332866738.1">
    <property type="nucleotide sequence ID" value="NZ_JBAFSM010000043.1"/>
</dbReference>
<evidence type="ECO:0000259" key="1">
    <source>
        <dbReference type="Pfam" id="PF01850"/>
    </source>
</evidence>
<proteinExistence type="predicted"/>
<dbReference type="Pfam" id="PF01850">
    <property type="entry name" value="PIN"/>
    <property type="match status" value="1"/>
</dbReference>